<dbReference type="AlphaFoldDB" id="A0A1V9X5D1"/>
<keyword evidence="2" id="KW-0866">Nonsense-mediated mRNA decay</keyword>
<dbReference type="STRING" id="418985.A0A1V9X5D1"/>
<comment type="caution">
    <text evidence="4">The sequence shown here is derived from an EMBL/GenBank/DDBJ whole genome shotgun (WGS) entry which is preliminary data.</text>
</comment>
<dbReference type="OrthoDB" id="79514at2759"/>
<feature type="compositionally biased region" description="Basic and acidic residues" evidence="3">
    <location>
        <begin position="62"/>
        <end position="87"/>
    </location>
</feature>
<feature type="compositionally biased region" description="Basic and acidic residues" evidence="3">
    <location>
        <begin position="15"/>
        <end position="41"/>
    </location>
</feature>
<evidence type="ECO:0000256" key="1">
    <source>
        <dbReference type="ARBA" id="ARBA00007712"/>
    </source>
</evidence>
<organism evidence="4 5">
    <name type="scientific">Tropilaelaps mercedesae</name>
    <dbReference type="NCBI Taxonomy" id="418985"/>
    <lineage>
        <taxon>Eukaryota</taxon>
        <taxon>Metazoa</taxon>
        <taxon>Ecdysozoa</taxon>
        <taxon>Arthropoda</taxon>
        <taxon>Chelicerata</taxon>
        <taxon>Arachnida</taxon>
        <taxon>Acari</taxon>
        <taxon>Parasitiformes</taxon>
        <taxon>Mesostigmata</taxon>
        <taxon>Gamasina</taxon>
        <taxon>Dermanyssoidea</taxon>
        <taxon>Laelapidae</taxon>
        <taxon>Tropilaelaps</taxon>
    </lineage>
</organism>
<reference evidence="4 5" key="1">
    <citation type="journal article" date="2017" name="Gigascience">
        <title>Draft genome of the honey bee ectoparasitic mite, Tropilaelaps mercedesae, is shaped by the parasitic life history.</title>
        <authorList>
            <person name="Dong X."/>
            <person name="Armstrong S.D."/>
            <person name="Xia D."/>
            <person name="Makepeace B.L."/>
            <person name="Darby A.C."/>
            <person name="Kadowaki T."/>
        </authorList>
    </citation>
    <scope>NUCLEOTIDE SEQUENCE [LARGE SCALE GENOMIC DNA]</scope>
    <source>
        <strain evidence="4">Wuxi-XJTLU</strain>
    </source>
</reference>
<dbReference type="GO" id="GO:0000184">
    <property type="term" value="P:nuclear-transcribed mRNA catabolic process, nonsense-mediated decay"/>
    <property type="evidence" value="ECO:0007669"/>
    <property type="project" value="UniProtKB-KW"/>
</dbReference>
<dbReference type="InterPro" id="IPR019354">
    <property type="entry name" value="SMG8-like"/>
</dbReference>
<evidence type="ECO:0000313" key="5">
    <source>
        <dbReference type="Proteomes" id="UP000192247"/>
    </source>
</evidence>
<dbReference type="Pfam" id="PF10220">
    <property type="entry name" value="Smg8_Smg9"/>
    <property type="match status" value="1"/>
</dbReference>
<proteinExistence type="inferred from homology"/>
<accession>A0A1V9X5D1</accession>
<dbReference type="InterPro" id="IPR039177">
    <property type="entry name" value="SMG9"/>
</dbReference>
<sequence>MNVEPRRVRRSRGQHGRERDQRSDNRDHQRSERDLRDRGIENDIASLGGNNHIGTKGVVILAKKDSPREKTKDEPQVVRVERREDRKTTDVVVSSPLLLRSNRSSQVTAPTVPKSQINAATLQAKSGLAVSKAVNDAVRSGGNDGSGRSEMVQRAKFLTKHGELEEDLLQYLTDDANFKVVGVLGPQGAGKSHVLNVLAGRAAFPVERTDDTVTCRPRTVGIDAFVTPDRTVLLDVQPVLSLAAMDALIQSEKRTPSGAIDYHQSLESQVMVESLQTACFLLSVCHVVIVCFDWFLDRDLAQFLQSAEMLKPATPRTTTTNMLDDEISDYFPHVVFVKNKCDVVSYKDNQIMAAQLSRVFKDSMLMMRDGVTNSFGRPVSDEAVNVFQLPLRGDPMYETSTRELLA</sequence>
<dbReference type="Proteomes" id="UP000192247">
    <property type="component" value="Unassembled WGS sequence"/>
</dbReference>
<dbReference type="InParanoid" id="A0A1V9X5D1"/>
<evidence type="ECO:0000256" key="3">
    <source>
        <dbReference type="SAM" id="MobiDB-lite"/>
    </source>
</evidence>
<keyword evidence="5" id="KW-1185">Reference proteome</keyword>
<evidence type="ECO:0000313" key="4">
    <source>
        <dbReference type="EMBL" id="OQR68591.1"/>
    </source>
</evidence>
<dbReference type="Gene3D" id="3.40.50.300">
    <property type="entry name" value="P-loop containing nucleotide triphosphate hydrolases"/>
    <property type="match status" value="1"/>
</dbReference>
<feature type="non-terminal residue" evidence="4">
    <location>
        <position position="406"/>
    </location>
</feature>
<protein>
    <submittedName>
        <fullName evidence="4">Protein SMG9-like</fullName>
    </submittedName>
</protein>
<feature type="region of interest" description="Disordered" evidence="3">
    <location>
        <begin position="1"/>
        <end position="87"/>
    </location>
</feature>
<dbReference type="PANTHER" id="PTHR14270">
    <property type="entry name" value="NONSENSE-MEDIATED MRNA DECAY FACTOR SMG9"/>
    <property type="match status" value="1"/>
</dbReference>
<dbReference type="SUPFAM" id="SSF52540">
    <property type="entry name" value="P-loop containing nucleoside triphosphate hydrolases"/>
    <property type="match status" value="1"/>
</dbReference>
<dbReference type="EMBL" id="MNPL01024262">
    <property type="protein sequence ID" value="OQR68591.1"/>
    <property type="molecule type" value="Genomic_DNA"/>
</dbReference>
<evidence type="ECO:0000256" key="2">
    <source>
        <dbReference type="ARBA" id="ARBA00023161"/>
    </source>
</evidence>
<name>A0A1V9X5D1_9ACAR</name>
<dbReference type="PANTHER" id="PTHR14270:SF0">
    <property type="entry name" value="NONSENSE-MEDIATED MRNA DECAY FACTOR SMG9"/>
    <property type="match status" value="1"/>
</dbReference>
<dbReference type="InterPro" id="IPR027417">
    <property type="entry name" value="P-loop_NTPase"/>
</dbReference>
<comment type="similarity">
    <text evidence="1">Belongs to the SMG9 family.</text>
</comment>
<gene>
    <name evidence="4" type="ORF">BIW11_01986</name>
</gene>